<dbReference type="RefSeq" id="XP_056489016.1">
    <property type="nucleotide sequence ID" value="XM_056629714.1"/>
</dbReference>
<keyword evidence="2" id="KW-1185">Reference proteome</keyword>
<evidence type="ECO:0000313" key="1">
    <source>
        <dbReference type="EMBL" id="KAJ5396964.1"/>
    </source>
</evidence>
<dbReference type="GeneID" id="81368694"/>
<dbReference type="OrthoDB" id="4318340at2759"/>
<evidence type="ECO:0000313" key="2">
    <source>
        <dbReference type="Proteomes" id="UP001147747"/>
    </source>
</evidence>
<reference evidence="1" key="2">
    <citation type="journal article" date="2023" name="IMA Fungus">
        <title>Comparative genomic study of the Penicillium genus elucidates a diverse pangenome and 15 lateral gene transfer events.</title>
        <authorList>
            <person name="Petersen C."/>
            <person name="Sorensen T."/>
            <person name="Nielsen M.R."/>
            <person name="Sondergaard T.E."/>
            <person name="Sorensen J.L."/>
            <person name="Fitzpatrick D.A."/>
            <person name="Frisvad J.C."/>
            <person name="Nielsen K.L."/>
        </authorList>
    </citation>
    <scope>NUCLEOTIDE SEQUENCE</scope>
    <source>
        <strain evidence="1">IBT 29677</strain>
    </source>
</reference>
<sequence length="201" mass="23984">MPFSYNEFKKSRKDWVKELQYFNKVWYRSRKGGRNHWKRKQDFLETLQSQLNQLLETNISELTTVKCFETKVREILEAIKIVNEDVVIRGEVLNMITMAISRLTFEDGFGVNDTFAMEWDKRVMKTDEEWRKNAPRDGDVQDFRREQLRSIWARLSVVFEDCNCLQCIKRRPSSNASSEVSKTRTALAFMRHHWQTLFSGI</sequence>
<comment type="caution">
    <text evidence="1">The sequence shown here is derived from an EMBL/GenBank/DDBJ whole genome shotgun (WGS) entry which is preliminary data.</text>
</comment>
<organism evidence="1 2">
    <name type="scientific">Penicillium cosmopolitanum</name>
    <dbReference type="NCBI Taxonomy" id="1131564"/>
    <lineage>
        <taxon>Eukaryota</taxon>
        <taxon>Fungi</taxon>
        <taxon>Dikarya</taxon>
        <taxon>Ascomycota</taxon>
        <taxon>Pezizomycotina</taxon>
        <taxon>Eurotiomycetes</taxon>
        <taxon>Eurotiomycetidae</taxon>
        <taxon>Eurotiales</taxon>
        <taxon>Aspergillaceae</taxon>
        <taxon>Penicillium</taxon>
    </lineage>
</organism>
<reference evidence="1" key="1">
    <citation type="submission" date="2022-12" db="EMBL/GenBank/DDBJ databases">
        <authorList>
            <person name="Petersen C."/>
        </authorList>
    </citation>
    <scope>NUCLEOTIDE SEQUENCE</scope>
    <source>
        <strain evidence="1">IBT 29677</strain>
    </source>
</reference>
<dbReference type="EMBL" id="JAPZBU010000006">
    <property type="protein sequence ID" value="KAJ5396964.1"/>
    <property type="molecule type" value="Genomic_DNA"/>
</dbReference>
<accession>A0A9X0B9R6</accession>
<dbReference type="AlphaFoldDB" id="A0A9X0B9R6"/>
<protein>
    <submittedName>
        <fullName evidence="1">Uncharacterized protein</fullName>
    </submittedName>
</protein>
<name>A0A9X0B9R6_9EURO</name>
<gene>
    <name evidence="1" type="ORF">N7509_005077</name>
</gene>
<dbReference type="Proteomes" id="UP001147747">
    <property type="component" value="Unassembled WGS sequence"/>
</dbReference>
<proteinExistence type="predicted"/>